<keyword evidence="1" id="KW-1003">Cell membrane</keyword>
<comment type="cofactor">
    <cofactor evidence="10">
        <name>Zn(2+)</name>
        <dbReference type="ChEBI" id="CHEBI:29105"/>
    </cofactor>
    <text evidence="10">Binds 1 zinc ion per subunit.</text>
</comment>
<dbReference type="AlphaFoldDB" id="A0A1G9XJW8"/>
<organism evidence="14 15">
    <name type="scientific">Halogranum gelatinilyticum</name>
    <dbReference type="NCBI Taxonomy" id="660521"/>
    <lineage>
        <taxon>Archaea</taxon>
        <taxon>Methanobacteriati</taxon>
        <taxon>Methanobacteriota</taxon>
        <taxon>Stenosarchaea group</taxon>
        <taxon>Halobacteria</taxon>
        <taxon>Halobacteriales</taxon>
        <taxon>Haloferacaceae</taxon>
    </lineage>
</organism>
<dbReference type="STRING" id="660521.SAMN04487949_3025"/>
<evidence type="ECO:0000313" key="15">
    <source>
        <dbReference type="Proteomes" id="UP000199451"/>
    </source>
</evidence>
<evidence type="ECO:0000256" key="9">
    <source>
        <dbReference type="ARBA" id="ARBA00023136"/>
    </source>
</evidence>
<feature type="transmembrane region" description="Helical" evidence="12">
    <location>
        <begin position="12"/>
        <end position="35"/>
    </location>
</feature>
<dbReference type="OrthoDB" id="205560at2157"/>
<evidence type="ECO:0000256" key="2">
    <source>
        <dbReference type="ARBA" id="ARBA00022670"/>
    </source>
</evidence>
<feature type="transmembrane region" description="Helical" evidence="12">
    <location>
        <begin position="47"/>
        <end position="67"/>
    </location>
</feature>
<gene>
    <name evidence="14" type="ORF">SAMN04487949_3025</name>
</gene>
<dbReference type="PANTHER" id="PTHR43221">
    <property type="entry name" value="PROTEASE HTPX"/>
    <property type="match status" value="1"/>
</dbReference>
<keyword evidence="3 12" id="KW-0812">Transmembrane</keyword>
<feature type="domain" description="Peptidase M48" evidence="13">
    <location>
        <begin position="81"/>
        <end position="345"/>
    </location>
</feature>
<reference evidence="15" key="1">
    <citation type="submission" date="2016-10" db="EMBL/GenBank/DDBJ databases">
        <authorList>
            <person name="Varghese N."/>
            <person name="Submissions S."/>
        </authorList>
    </citation>
    <scope>NUCLEOTIDE SEQUENCE [LARGE SCALE GENOMIC DNA]</scope>
    <source>
        <strain evidence="15">CGMCC 1.10119</strain>
    </source>
</reference>
<keyword evidence="6 10" id="KW-0862">Zinc</keyword>
<keyword evidence="5 10" id="KW-0378">Hydrolase</keyword>
<dbReference type="Proteomes" id="UP000199451">
    <property type="component" value="Unassembled WGS sequence"/>
</dbReference>
<evidence type="ECO:0000256" key="3">
    <source>
        <dbReference type="ARBA" id="ARBA00022692"/>
    </source>
</evidence>
<evidence type="ECO:0000256" key="12">
    <source>
        <dbReference type="SAM" id="Phobius"/>
    </source>
</evidence>
<evidence type="ECO:0000256" key="10">
    <source>
        <dbReference type="RuleBase" id="RU003983"/>
    </source>
</evidence>
<evidence type="ECO:0000256" key="7">
    <source>
        <dbReference type="ARBA" id="ARBA00022989"/>
    </source>
</evidence>
<dbReference type="RefSeq" id="WP_089698764.1">
    <property type="nucleotide sequence ID" value="NZ_FNHL01000004.1"/>
</dbReference>
<dbReference type="EMBL" id="FNHL01000004">
    <property type="protein sequence ID" value="SDM97122.1"/>
    <property type="molecule type" value="Genomic_DNA"/>
</dbReference>
<evidence type="ECO:0000256" key="11">
    <source>
        <dbReference type="SAM" id="MobiDB-lite"/>
    </source>
</evidence>
<dbReference type="GO" id="GO:0004222">
    <property type="term" value="F:metalloendopeptidase activity"/>
    <property type="evidence" value="ECO:0007669"/>
    <property type="project" value="InterPro"/>
</dbReference>
<protein>
    <submittedName>
        <fullName evidence="14">Peptidase family M48</fullName>
    </submittedName>
</protein>
<feature type="transmembrane region" description="Helical" evidence="12">
    <location>
        <begin position="158"/>
        <end position="176"/>
    </location>
</feature>
<keyword evidence="15" id="KW-1185">Reference proteome</keyword>
<dbReference type="GO" id="GO:0046872">
    <property type="term" value="F:metal ion binding"/>
    <property type="evidence" value="ECO:0007669"/>
    <property type="project" value="UniProtKB-KW"/>
</dbReference>
<proteinExistence type="inferred from homology"/>
<dbReference type="PANTHER" id="PTHR43221:SF2">
    <property type="entry name" value="PROTEASE HTPX HOMOLOG"/>
    <property type="match status" value="1"/>
</dbReference>
<evidence type="ECO:0000256" key="1">
    <source>
        <dbReference type="ARBA" id="ARBA00022475"/>
    </source>
</evidence>
<evidence type="ECO:0000256" key="8">
    <source>
        <dbReference type="ARBA" id="ARBA00023049"/>
    </source>
</evidence>
<feature type="region of interest" description="Disordered" evidence="11">
    <location>
        <begin position="308"/>
        <end position="346"/>
    </location>
</feature>
<keyword evidence="9 12" id="KW-0472">Membrane</keyword>
<evidence type="ECO:0000256" key="5">
    <source>
        <dbReference type="ARBA" id="ARBA00022801"/>
    </source>
</evidence>
<dbReference type="InterPro" id="IPR050083">
    <property type="entry name" value="HtpX_protease"/>
</dbReference>
<sequence>MSLRPDHALRVRLGVAVAAVLGFDALLVFAPAWAVAQLVPNVTLRDAVLAAAVVTPVLVVLQGWFAYRRTLGALSPRTVSPEEEPELHALLDRLCRQGDVPKPGLAVADSTVPNSVVAGRPGDPVVVVTTALVDALDREELAAVLAHELAHVKNRDRFATVFAAAPAILAHQYLVWQSRRLSREVERADRGGLVGSGESDFASGLLGIAVGLVFGVVSEAVFRLFATQREYAADRAAARLTGNPAALAAALSTLDERVRAVPRGDLRTQEGSVQAVSFLPYPFEHREQRADTNADIDWTDPAAVESMYENQPLKRRTDEKNEEPIPLPVRSHPSTRRRVDRLRSMV</sequence>
<keyword evidence="2 10" id="KW-0645">Protease</keyword>
<feature type="transmembrane region" description="Helical" evidence="12">
    <location>
        <begin position="201"/>
        <end position="225"/>
    </location>
</feature>
<dbReference type="Pfam" id="PF01435">
    <property type="entry name" value="Peptidase_M48"/>
    <property type="match status" value="1"/>
</dbReference>
<dbReference type="GO" id="GO:0006508">
    <property type="term" value="P:proteolysis"/>
    <property type="evidence" value="ECO:0007669"/>
    <property type="project" value="UniProtKB-KW"/>
</dbReference>
<comment type="similarity">
    <text evidence="10">Belongs to the peptidase M48 family.</text>
</comment>
<evidence type="ECO:0000256" key="4">
    <source>
        <dbReference type="ARBA" id="ARBA00022723"/>
    </source>
</evidence>
<keyword evidence="4" id="KW-0479">Metal-binding</keyword>
<evidence type="ECO:0000313" key="14">
    <source>
        <dbReference type="EMBL" id="SDM97122.1"/>
    </source>
</evidence>
<dbReference type="Gene3D" id="3.30.2010.10">
    <property type="entry name" value="Metalloproteases ('zincins'), catalytic domain"/>
    <property type="match status" value="1"/>
</dbReference>
<keyword evidence="7 12" id="KW-1133">Transmembrane helix</keyword>
<dbReference type="InterPro" id="IPR001915">
    <property type="entry name" value="Peptidase_M48"/>
</dbReference>
<evidence type="ECO:0000256" key="6">
    <source>
        <dbReference type="ARBA" id="ARBA00022833"/>
    </source>
</evidence>
<name>A0A1G9XJW8_9EURY</name>
<keyword evidence="8 10" id="KW-0482">Metalloprotease</keyword>
<evidence type="ECO:0000259" key="13">
    <source>
        <dbReference type="Pfam" id="PF01435"/>
    </source>
</evidence>
<accession>A0A1G9XJW8</accession>